<reference evidence="2" key="1">
    <citation type="submission" date="2019-12" db="EMBL/GenBank/DDBJ databases">
        <title>Genome sequencing and annotation of Brassica cretica.</title>
        <authorList>
            <person name="Studholme D.J."/>
            <person name="Sarris P.F."/>
        </authorList>
    </citation>
    <scope>NUCLEOTIDE SEQUENCE</scope>
    <source>
        <strain evidence="2">PFS-001/15</strain>
        <tissue evidence="2">Leaf</tissue>
    </source>
</reference>
<evidence type="ECO:0000313" key="3">
    <source>
        <dbReference type="Proteomes" id="UP000712281"/>
    </source>
</evidence>
<sequence>MDENRPRLRVAVLPVVGLSILGLFSRRCVSSRRRSWEIRACPGVKCFQSRHMANLSPESTLLVACRVKGLVLVSEGKILRFELVELLGALLQLLGVFVKLFLQDLERRGKLGIGLFPSSMQPGYLTLQIVDFPLEFGFSLGFLPAGILGTGVPSSGDPEAGVLPGVRRNSIPVFFPNTSTRNICMGPRKTLEFDQRKFISLCLRADGSFDLGLKFLLENVIALLNLWLLNVRSLMIYHGFYPLLTMFEVNPTVGSEVMPVLLKSGQSVTRERVVEEMQERRSTVHPWYISISTRSTKEELLFFSDPAHLERAIHKEKRGSQDFWDHANLFEFRATFGIVPTQHVSSQTQPSIDRHHFWDRANLFELRATQTSLHDTHILPSHAVLKRTRLMDNITPESIDNNTPESIDNNRETPNDNSSRVAIDARL</sequence>
<proteinExistence type="predicted"/>
<organism evidence="2 3">
    <name type="scientific">Brassica cretica</name>
    <name type="common">Mustard</name>
    <dbReference type="NCBI Taxonomy" id="69181"/>
    <lineage>
        <taxon>Eukaryota</taxon>
        <taxon>Viridiplantae</taxon>
        <taxon>Streptophyta</taxon>
        <taxon>Embryophyta</taxon>
        <taxon>Tracheophyta</taxon>
        <taxon>Spermatophyta</taxon>
        <taxon>Magnoliopsida</taxon>
        <taxon>eudicotyledons</taxon>
        <taxon>Gunneridae</taxon>
        <taxon>Pentapetalae</taxon>
        <taxon>rosids</taxon>
        <taxon>malvids</taxon>
        <taxon>Brassicales</taxon>
        <taxon>Brassicaceae</taxon>
        <taxon>Brassiceae</taxon>
        <taxon>Brassica</taxon>
    </lineage>
</organism>
<accession>A0A8S9MEY8</accession>
<dbReference type="EMBL" id="QGKW02000007">
    <property type="protein sequence ID" value="KAF2617562.1"/>
    <property type="molecule type" value="Genomic_DNA"/>
</dbReference>
<feature type="compositionally biased region" description="Polar residues" evidence="1">
    <location>
        <begin position="395"/>
        <end position="407"/>
    </location>
</feature>
<dbReference type="AlphaFoldDB" id="A0A8S9MEY8"/>
<name>A0A8S9MEY8_BRACR</name>
<evidence type="ECO:0000313" key="2">
    <source>
        <dbReference type="EMBL" id="KAF2617562.1"/>
    </source>
</evidence>
<gene>
    <name evidence="2" type="ORF">F2Q68_00038980</name>
</gene>
<comment type="caution">
    <text evidence="2">The sequence shown here is derived from an EMBL/GenBank/DDBJ whole genome shotgun (WGS) entry which is preliminary data.</text>
</comment>
<dbReference type="Proteomes" id="UP000712281">
    <property type="component" value="Unassembled WGS sequence"/>
</dbReference>
<evidence type="ECO:0000256" key="1">
    <source>
        <dbReference type="SAM" id="MobiDB-lite"/>
    </source>
</evidence>
<feature type="region of interest" description="Disordered" evidence="1">
    <location>
        <begin position="395"/>
        <end position="427"/>
    </location>
</feature>
<protein>
    <submittedName>
        <fullName evidence="2">Uncharacterized protein</fullName>
    </submittedName>
</protein>